<dbReference type="Proteomes" id="UP000701853">
    <property type="component" value="Chromosome 5"/>
</dbReference>
<evidence type="ECO:0000313" key="3">
    <source>
        <dbReference type="EMBL" id="KAG8492446.1"/>
    </source>
</evidence>
<sequence>MLAHAFHAPLYKVAEGPKSLFFSGESQVFAKIPVMEGLLALMEACSLAMVSVRLGRIWALTFNMGNEFLNKVEDNAAIRTWSEKLQSEKRDSLAEGYISELPKFTSINVAQNELQELKDIWARWDERTKQLFYQSYGDIAYLLEIKVDKRLFRVMAQKNLRELILTHPDERKRNDIFALSIYGLVIFPKALRHVDEAVTDLFDRLEKGITPVLAILAETFRSLSMCGKTSDHYKKKIQELSDAWKQTRWMKRLAVGSMVTPEYNGWLRKRVNDNIPRPSLEDTQPVEERLQVAPSELEIIKQDFEKKSSELGKKIEQLEEEKMYLRLDVDVQRSEAEKWKKGKSKAEEDLDNLKIDYKKLRLSMGTAGLGKTSEQWRHEIRKEKTKADLWERKF</sequence>
<dbReference type="PANTHER" id="PTHR48200">
    <property type="entry name" value="PROTEIN, PUTATIVE-RELATED"/>
    <property type="match status" value="1"/>
</dbReference>
<reference evidence="3 4" key="1">
    <citation type="journal article" date="2021" name="bioRxiv">
        <title>The Gossypium anomalum genome as a resource for cotton improvement and evolutionary analysis of hybrid incompatibility.</title>
        <authorList>
            <person name="Grover C.E."/>
            <person name="Yuan D."/>
            <person name="Arick M.A."/>
            <person name="Miller E.R."/>
            <person name="Hu G."/>
            <person name="Peterson D.G."/>
            <person name="Wendel J.F."/>
            <person name="Udall J.A."/>
        </authorList>
    </citation>
    <scope>NUCLEOTIDE SEQUENCE [LARGE SCALE GENOMIC DNA]</scope>
    <source>
        <strain evidence="3">JFW-Udall</strain>
        <tissue evidence="3">Leaf</tissue>
    </source>
</reference>
<keyword evidence="1" id="KW-0175">Coiled coil</keyword>
<evidence type="ECO:0000259" key="2">
    <source>
        <dbReference type="Pfam" id="PF24924"/>
    </source>
</evidence>
<comment type="caution">
    <text evidence="3">The sequence shown here is derived from an EMBL/GenBank/DDBJ whole genome shotgun (WGS) entry which is preliminary data.</text>
</comment>
<dbReference type="Pfam" id="PF24924">
    <property type="entry name" value="DUF7745"/>
    <property type="match status" value="1"/>
</dbReference>
<accession>A0A8J5YM57</accession>
<dbReference type="InterPro" id="IPR056647">
    <property type="entry name" value="DUF7745"/>
</dbReference>
<name>A0A8J5YM57_9ROSI</name>
<keyword evidence="4" id="KW-1185">Reference proteome</keyword>
<dbReference type="AlphaFoldDB" id="A0A8J5YM57"/>
<dbReference type="OrthoDB" id="995526at2759"/>
<gene>
    <name evidence="3" type="ORF">CXB51_009578</name>
</gene>
<feature type="domain" description="DUF7745" evidence="2">
    <location>
        <begin position="168"/>
        <end position="230"/>
    </location>
</feature>
<evidence type="ECO:0000256" key="1">
    <source>
        <dbReference type="SAM" id="Coils"/>
    </source>
</evidence>
<dbReference type="EMBL" id="JAHUZN010000005">
    <property type="protein sequence ID" value="KAG8492446.1"/>
    <property type="molecule type" value="Genomic_DNA"/>
</dbReference>
<protein>
    <recommendedName>
        <fullName evidence="2">DUF7745 domain-containing protein</fullName>
    </recommendedName>
</protein>
<dbReference type="PANTHER" id="PTHR48200:SF1">
    <property type="entry name" value="AMINOTRANSFERASE-LIKE PLANT MOBILE DOMAIN-CONTAINING PROTEIN"/>
    <property type="match status" value="1"/>
</dbReference>
<organism evidence="3 4">
    <name type="scientific">Gossypium anomalum</name>
    <dbReference type="NCBI Taxonomy" id="47600"/>
    <lineage>
        <taxon>Eukaryota</taxon>
        <taxon>Viridiplantae</taxon>
        <taxon>Streptophyta</taxon>
        <taxon>Embryophyta</taxon>
        <taxon>Tracheophyta</taxon>
        <taxon>Spermatophyta</taxon>
        <taxon>Magnoliopsida</taxon>
        <taxon>eudicotyledons</taxon>
        <taxon>Gunneridae</taxon>
        <taxon>Pentapetalae</taxon>
        <taxon>rosids</taxon>
        <taxon>malvids</taxon>
        <taxon>Malvales</taxon>
        <taxon>Malvaceae</taxon>
        <taxon>Malvoideae</taxon>
        <taxon>Gossypium</taxon>
    </lineage>
</organism>
<proteinExistence type="predicted"/>
<feature type="coiled-coil region" evidence="1">
    <location>
        <begin position="301"/>
        <end position="363"/>
    </location>
</feature>
<evidence type="ECO:0000313" key="4">
    <source>
        <dbReference type="Proteomes" id="UP000701853"/>
    </source>
</evidence>